<evidence type="ECO:0000313" key="1">
    <source>
        <dbReference type="EMBL" id="NEH94188.1"/>
    </source>
</evidence>
<dbReference type="EMBL" id="WUEP01000021">
    <property type="protein sequence ID" value="NEH94188.1"/>
    <property type="molecule type" value="Genomic_DNA"/>
</dbReference>
<dbReference type="InterPro" id="IPR010323">
    <property type="entry name" value="DUF924"/>
</dbReference>
<dbReference type="Proteomes" id="UP000468864">
    <property type="component" value="Unassembled WGS sequence"/>
</dbReference>
<dbReference type="Gene3D" id="1.20.58.320">
    <property type="entry name" value="TPR-like"/>
    <property type="match status" value="1"/>
</dbReference>
<comment type="caution">
    <text evidence="1">The sequence shown here is derived from an EMBL/GenBank/DDBJ whole genome shotgun (WGS) entry which is preliminary data.</text>
</comment>
<protein>
    <submittedName>
        <fullName evidence="1">DUF924 family protein</fullName>
    </submittedName>
</protein>
<evidence type="ECO:0000313" key="2">
    <source>
        <dbReference type="Proteomes" id="UP000468864"/>
    </source>
</evidence>
<proteinExistence type="predicted"/>
<dbReference type="AlphaFoldDB" id="A0A6N9ZNA1"/>
<reference evidence="1 2" key="1">
    <citation type="submission" date="2019-12" db="EMBL/GenBank/DDBJ databases">
        <title>Rhizobium genotypes associated with high levels of biological nitrogen fixation by grain legumes in a temperate-maritime cropping system.</title>
        <authorList>
            <person name="Maluk M."/>
            <person name="Francesc Ferrando Molina F."/>
            <person name="Lopez Del Egido L."/>
            <person name="Lafos M."/>
            <person name="Langarica-Fuentes A."/>
            <person name="Gebre Yohannes G."/>
            <person name="Young M.W."/>
            <person name="Martin P."/>
            <person name="Gantlett R."/>
            <person name="Kenicer G."/>
            <person name="Hawes C."/>
            <person name="Begg G.S."/>
            <person name="Quilliam R.S."/>
            <person name="Squire G.R."/>
            <person name="Poole P.S."/>
            <person name="Young P.W."/>
            <person name="Iannetta P.M."/>
            <person name="James E.K."/>
        </authorList>
    </citation>
    <scope>NUCLEOTIDE SEQUENCE [LARGE SCALE GENOMIC DNA]</scope>
    <source>
        <strain evidence="1 2">JHI2449</strain>
    </source>
</reference>
<name>A0A6N9ZNA1_9HYPH</name>
<sequence>MTRAAAGDLDHWADSPVGRLALTLIFDQFTRSVWAATPRA</sequence>
<dbReference type="InterPro" id="IPR011990">
    <property type="entry name" value="TPR-like_helical_dom_sf"/>
</dbReference>
<organism evidence="1 2">
    <name type="scientific">Rhizobium laguerreae</name>
    <dbReference type="NCBI Taxonomy" id="1076926"/>
    <lineage>
        <taxon>Bacteria</taxon>
        <taxon>Pseudomonadati</taxon>
        <taxon>Pseudomonadota</taxon>
        <taxon>Alphaproteobacteria</taxon>
        <taxon>Hyphomicrobiales</taxon>
        <taxon>Rhizobiaceae</taxon>
        <taxon>Rhizobium/Agrobacterium group</taxon>
        <taxon>Rhizobium</taxon>
    </lineage>
</organism>
<dbReference type="Pfam" id="PF06041">
    <property type="entry name" value="DUF924"/>
    <property type="match status" value="1"/>
</dbReference>
<accession>A0A6N9ZNA1</accession>
<gene>
    <name evidence="1" type="ORF">GR206_24725</name>
</gene>
<dbReference type="SUPFAM" id="SSF48452">
    <property type="entry name" value="TPR-like"/>
    <property type="match status" value="1"/>
</dbReference>